<dbReference type="GO" id="GO:0016226">
    <property type="term" value="P:iron-sulfur cluster assembly"/>
    <property type="evidence" value="ECO:0007669"/>
    <property type="project" value="TreeGrafter"/>
</dbReference>
<dbReference type="PANTHER" id="PTHR22602">
    <property type="entry name" value="TRANSFERASE CAF17, MITOCHONDRIAL-RELATED"/>
    <property type="match status" value="1"/>
</dbReference>
<dbReference type="RefSeq" id="WP_123088314.1">
    <property type="nucleotide sequence ID" value="NZ_RIBS01000005.1"/>
</dbReference>
<comment type="caution">
    <text evidence="2">The sequence shown here is derived from an EMBL/GenBank/DDBJ whole genome shotgun (WGS) entry which is preliminary data.</text>
</comment>
<dbReference type="Gene3D" id="2.40.30.160">
    <property type="match status" value="1"/>
</dbReference>
<dbReference type="PANTHER" id="PTHR22602:SF0">
    <property type="entry name" value="TRANSFERASE CAF17, MITOCHONDRIAL-RELATED"/>
    <property type="match status" value="1"/>
</dbReference>
<protein>
    <submittedName>
        <fullName evidence="2">Folate-binding protein</fullName>
    </submittedName>
</protein>
<dbReference type="NCBIfam" id="TIGR03317">
    <property type="entry name" value="ygfZ_signature"/>
    <property type="match status" value="1"/>
</dbReference>
<dbReference type="InterPro" id="IPR027266">
    <property type="entry name" value="TrmE/GcvT-like"/>
</dbReference>
<gene>
    <name evidence="2" type="ORF">EER27_11780</name>
</gene>
<reference evidence="2 3" key="1">
    <citation type="submission" date="2018-11" db="EMBL/GenBank/DDBJ databases">
        <title>Lysobacter cryohumiis sp. nov., isolated from soil in the Tianshan Mountains, Xinjiang, China.</title>
        <authorList>
            <person name="Luo Y."/>
            <person name="Sheng H."/>
        </authorList>
    </citation>
    <scope>NUCLEOTIDE SEQUENCE [LARGE SCALE GENOMIC DNA]</scope>
    <source>
        <strain evidence="2 3">ZS60</strain>
    </source>
</reference>
<keyword evidence="3" id="KW-1185">Reference proteome</keyword>
<evidence type="ECO:0000313" key="3">
    <source>
        <dbReference type="Proteomes" id="UP000267049"/>
    </source>
</evidence>
<organism evidence="2 3">
    <name type="scientific">Montanilutibacter psychrotolerans</name>
    <dbReference type="NCBI Taxonomy" id="1327343"/>
    <lineage>
        <taxon>Bacteria</taxon>
        <taxon>Pseudomonadati</taxon>
        <taxon>Pseudomonadota</taxon>
        <taxon>Gammaproteobacteria</taxon>
        <taxon>Lysobacterales</taxon>
        <taxon>Lysobacteraceae</taxon>
        <taxon>Montanilutibacter</taxon>
    </lineage>
</organism>
<dbReference type="AlphaFoldDB" id="A0A3M8SQY8"/>
<dbReference type="InterPro" id="IPR045179">
    <property type="entry name" value="YgfZ/GcvT"/>
</dbReference>
<dbReference type="Proteomes" id="UP000267049">
    <property type="component" value="Unassembled WGS sequence"/>
</dbReference>
<dbReference type="OrthoDB" id="9796287at2"/>
<keyword evidence="1" id="KW-0809">Transit peptide</keyword>
<dbReference type="EMBL" id="RIBS01000005">
    <property type="protein sequence ID" value="RNF83183.1"/>
    <property type="molecule type" value="Genomic_DNA"/>
</dbReference>
<sequence>MHDNPQAASGRHFALSGTSVATLEGRDAAAFAQAQFCNDVTAITPGQWQWSGWLTPKGRVMALFALLKRSDESLLLWLPDANAVAFCDALRRFVFRSKVVVRPREDLFASGRFEAPAVANGNTFDDRAGSGALELDLELDLGADGGPRCLRIGADAGAEDAAAMAQWAAFDLAHGLPRLPESQVEHWTPQQLSLQRLNAFSVKKGCYPGQEIVARTHFLGKVKRGLALLEGGGRIDPGAEVRAGDTAIGNVVCAAGNRFALAVLPLERTPSALAIGGMPVQELTLREGLAR</sequence>
<evidence type="ECO:0000313" key="2">
    <source>
        <dbReference type="EMBL" id="RNF83183.1"/>
    </source>
</evidence>
<proteinExistence type="predicted"/>
<dbReference type="Gene3D" id="3.30.1360.120">
    <property type="entry name" value="Probable tRNA modification gtpase trme, domain 1"/>
    <property type="match status" value="1"/>
</dbReference>
<dbReference type="SUPFAM" id="SSF103025">
    <property type="entry name" value="Folate-binding domain"/>
    <property type="match status" value="1"/>
</dbReference>
<dbReference type="InterPro" id="IPR017703">
    <property type="entry name" value="YgfZ/GCV_T_CS"/>
</dbReference>
<accession>A0A3M8SQY8</accession>
<name>A0A3M8SQY8_9GAMM</name>
<evidence type="ECO:0000256" key="1">
    <source>
        <dbReference type="ARBA" id="ARBA00022946"/>
    </source>
</evidence>